<proteinExistence type="predicted"/>
<evidence type="ECO:0000313" key="2">
    <source>
        <dbReference type="Proteomes" id="UP000271098"/>
    </source>
</evidence>
<evidence type="ECO:0000313" key="3">
    <source>
        <dbReference type="WBParaSite" id="GPUH_0000432201-mRNA-1"/>
    </source>
</evidence>
<organism evidence="3">
    <name type="scientific">Gongylonema pulchrum</name>
    <dbReference type="NCBI Taxonomy" id="637853"/>
    <lineage>
        <taxon>Eukaryota</taxon>
        <taxon>Metazoa</taxon>
        <taxon>Ecdysozoa</taxon>
        <taxon>Nematoda</taxon>
        <taxon>Chromadorea</taxon>
        <taxon>Rhabditida</taxon>
        <taxon>Spirurina</taxon>
        <taxon>Spiruromorpha</taxon>
        <taxon>Spiruroidea</taxon>
        <taxon>Gongylonematidae</taxon>
        <taxon>Gongylonema</taxon>
    </lineage>
</organism>
<name>A0A183D6H4_9BILA</name>
<reference evidence="1 2" key="2">
    <citation type="submission" date="2018-11" db="EMBL/GenBank/DDBJ databases">
        <authorList>
            <consortium name="Pathogen Informatics"/>
        </authorList>
    </citation>
    <scope>NUCLEOTIDE SEQUENCE [LARGE SCALE GENOMIC DNA]</scope>
</reference>
<protein>
    <submittedName>
        <fullName evidence="3">Secreted protein</fullName>
    </submittedName>
</protein>
<dbReference type="Proteomes" id="UP000271098">
    <property type="component" value="Unassembled WGS sequence"/>
</dbReference>
<reference evidence="3" key="1">
    <citation type="submission" date="2016-06" db="UniProtKB">
        <authorList>
            <consortium name="WormBaseParasite"/>
        </authorList>
    </citation>
    <scope>IDENTIFICATION</scope>
</reference>
<evidence type="ECO:0000313" key="1">
    <source>
        <dbReference type="EMBL" id="VDK44082.1"/>
    </source>
</evidence>
<gene>
    <name evidence="1" type="ORF">GPUH_LOCUS4318</name>
</gene>
<sequence length="65" mass="7709">MLIVVEQVHCRVHMVAVPWLLCITKQYRTEKLRFARCNFTSLGFSLLFQYQCNATALPLFRVMSW</sequence>
<dbReference type="AlphaFoldDB" id="A0A183D6H4"/>
<dbReference type="WBParaSite" id="GPUH_0000432201-mRNA-1">
    <property type="protein sequence ID" value="GPUH_0000432201-mRNA-1"/>
    <property type="gene ID" value="GPUH_0000432201"/>
</dbReference>
<accession>A0A183D6H4</accession>
<dbReference type="EMBL" id="UYRT01008040">
    <property type="protein sequence ID" value="VDK44082.1"/>
    <property type="molecule type" value="Genomic_DNA"/>
</dbReference>
<keyword evidence="2" id="KW-1185">Reference proteome</keyword>